<sequence>MKYGTKKQQHAHNAILELGILKDMKEFQPVLCGTVPLGIDTAESDLDIIMEVYDLDLFEERIHQLYSKETAFRVKRTSIRGEETAKVNFQFKGYEFELFGQAVPVYKQNAYLHMLIEHGILQTTPDLKSRIIVLKHNGLNTEQAFCDLLEIKGDPYEGLKLYGIECGLLRSPLPLKEPE</sequence>
<name>A0A5D4MDH5_9BACI</name>
<organism evidence="1 2">
    <name type="scientific">Rossellomorea vietnamensis</name>
    <dbReference type="NCBI Taxonomy" id="218284"/>
    <lineage>
        <taxon>Bacteria</taxon>
        <taxon>Bacillati</taxon>
        <taxon>Bacillota</taxon>
        <taxon>Bacilli</taxon>
        <taxon>Bacillales</taxon>
        <taxon>Bacillaceae</taxon>
        <taxon>Rossellomorea</taxon>
    </lineage>
</organism>
<gene>
    <name evidence="1" type="ORF">FZC84_10915</name>
</gene>
<reference evidence="1 2" key="1">
    <citation type="submission" date="2019-08" db="EMBL/GenBank/DDBJ databases">
        <title>Bacillus genomes from the desert of Cuatro Cienegas, Coahuila.</title>
        <authorList>
            <person name="Olmedo-Alvarez G."/>
        </authorList>
    </citation>
    <scope>NUCLEOTIDE SEQUENCE [LARGE SCALE GENOMIC DNA]</scope>
    <source>
        <strain evidence="1 2">CH128b_4D</strain>
    </source>
</reference>
<accession>A0A5D4MDH5</accession>
<dbReference type="Pfam" id="PF14091">
    <property type="entry name" value="DUF4269"/>
    <property type="match status" value="1"/>
</dbReference>
<dbReference type="Proteomes" id="UP000325182">
    <property type="component" value="Unassembled WGS sequence"/>
</dbReference>
<evidence type="ECO:0000313" key="2">
    <source>
        <dbReference type="Proteomes" id="UP000325182"/>
    </source>
</evidence>
<protein>
    <submittedName>
        <fullName evidence="1">DUF4269 domain-containing protein</fullName>
    </submittedName>
</protein>
<dbReference type="InterPro" id="IPR025365">
    <property type="entry name" value="DUF4269"/>
</dbReference>
<dbReference type="EMBL" id="VTEG01000006">
    <property type="protein sequence ID" value="TYR99383.1"/>
    <property type="molecule type" value="Genomic_DNA"/>
</dbReference>
<evidence type="ECO:0000313" key="1">
    <source>
        <dbReference type="EMBL" id="TYR99383.1"/>
    </source>
</evidence>
<comment type="caution">
    <text evidence="1">The sequence shown here is derived from an EMBL/GenBank/DDBJ whole genome shotgun (WGS) entry which is preliminary data.</text>
</comment>
<proteinExistence type="predicted"/>
<dbReference type="AlphaFoldDB" id="A0A5D4MDH5"/>